<protein>
    <submittedName>
        <fullName evidence="2">Uncharacterized protein</fullName>
    </submittedName>
</protein>
<gene>
    <name evidence="2" type="ORF">BOVATA_021350</name>
</gene>
<dbReference type="EMBL" id="BDSA01000002">
    <property type="protein sequence ID" value="GBE60642.1"/>
    <property type="molecule type" value="Genomic_DNA"/>
</dbReference>
<dbReference type="RefSeq" id="XP_028866885.1">
    <property type="nucleotide sequence ID" value="XM_029011052.1"/>
</dbReference>
<dbReference type="VEuPathDB" id="PiroplasmaDB:BOVATA_021350"/>
<accession>A0A2H6KCC6</accession>
<evidence type="ECO:0000313" key="3">
    <source>
        <dbReference type="Proteomes" id="UP000236319"/>
    </source>
</evidence>
<dbReference type="GeneID" id="39874412"/>
<feature type="region of interest" description="Disordered" evidence="1">
    <location>
        <begin position="1"/>
        <end position="98"/>
    </location>
</feature>
<feature type="compositionally biased region" description="Acidic residues" evidence="1">
    <location>
        <begin position="77"/>
        <end position="94"/>
    </location>
</feature>
<evidence type="ECO:0000256" key="1">
    <source>
        <dbReference type="SAM" id="MobiDB-lite"/>
    </source>
</evidence>
<proteinExistence type="predicted"/>
<dbReference type="Proteomes" id="UP000236319">
    <property type="component" value="Unassembled WGS sequence"/>
</dbReference>
<comment type="caution">
    <text evidence="2">The sequence shown here is derived from an EMBL/GenBank/DDBJ whole genome shotgun (WGS) entry which is preliminary data.</text>
</comment>
<keyword evidence="3" id="KW-1185">Reference proteome</keyword>
<dbReference type="AlphaFoldDB" id="A0A2H6KCC6"/>
<feature type="compositionally biased region" description="Polar residues" evidence="1">
    <location>
        <begin position="46"/>
        <end position="58"/>
    </location>
</feature>
<organism evidence="2 3">
    <name type="scientific">Babesia ovata</name>
    <dbReference type="NCBI Taxonomy" id="189622"/>
    <lineage>
        <taxon>Eukaryota</taxon>
        <taxon>Sar</taxon>
        <taxon>Alveolata</taxon>
        <taxon>Apicomplexa</taxon>
        <taxon>Aconoidasida</taxon>
        <taxon>Piroplasmida</taxon>
        <taxon>Babesiidae</taxon>
        <taxon>Babesia</taxon>
    </lineage>
</organism>
<evidence type="ECO:0000313" key="2">
    <source>
        <dbReference type="EMBL" id="GBE60642.1"/>
    </source>
</evidence>
<dbReference type="OrthoDB" id="364978at2759"/>
<sequence length="389" mass="42812">MKLQMCKSRRRMKEAVSAASHPAGEILVDESETELVNDEFTEETPVGSNELSTANPSLPSEEPSVSAEVTTAHGEEDGAPEVDGDAEGEEDVSEKDDSGVQAIEAYNGGESYLDPFGVASIEDRRSFSQDFSKMQDYCNDRLYELMTNQEVALKCVREIVPSLAQSCLAATTECQSCQPIVTGCLGLGDSSSVREVENNEFRVVEDRGSLDAPTIPTGIWVVDTINQALDKWSDSERVGALGSLFKLLNLSAMLTYLGDTSGDRIVALLTRTSSVITRGPEAWREILRCITSDSISEPKSMPVVPNASFVSRCEAKLDDVPDMDNSQLADGPFKAYWTYTERWMRMHFSPSISSSRDFTDQAREWFNSLDTSAQELLTRLSRALCFRGP</sequence>
<feature type="compositionally biased region" description="Acidic residues" evidence="1">
    <location>
        <begin position="27"/>
        <end position="42"/>
    </location>
</feature>
<reference evidence="2 3" key="1">
    <citation type="journal article" date="2017" name="BMC Genomics">
        <title>Whole-genome assembly of Babesia ovata and comparative genomics between closely related pathogens.</title>
        <authorList>
            <person name="Yamagishi J."/>
            <person name="Asada M."/>
            <person name="Hakimi H."/>
            <person name="Tanaka T.Q."/>
            <person name="Sugimoto C."/>
            <person name="Kawazu S."/>
        </authorList>
    </citation>
    <scope>NUCLEOTIDE SEQUENCE [LARGE SCALE GENOMIC DNA]</scope>
    <source>
        <strain evidence="2 3">Miyake</strain>
    </source>
</reference>
<name>A0A2H6KCC6_9APIC</name>